<dbReference type="EMBL" id="BMAV01015404">
    <property type="protein sequence ID" value="GFY64785.1"/>
    <property type="molecule type" value="Genomic_DNA"/>
</dbReference>
<dbReference type="AlphaFoldDB" id="A0A8X6Y5K9"/>
<comment type="caution">
    <text evidence="1">The sequence shown here is derived from an EMBL/GenBank/DDBJ whole genome shotgun (WGS) entry which is preliminary data.</text>
</comment>
<sequence length="124" mass="14369">MTRANDDQVPFSPLKLTENISEFIGPLGIPGYVESTIAKCVQCFYKHIDKIESFLQILLLEELEDTNTEYRPCYHSRLFKIIRSITRNIKDFAKTSDEDLIEARLKLSRTLDNIIISPSAYPWL</sequence>
<reference evidence="1" key="1">
    <citation type="submission" date="2020-08" db="EMBL/GenBank/DDBJ databases">
        <title>Multicomponent nature underlies the extraordinary mechanical properties of spider dragline silk.</title>
        <authorList>
            <person name="Kono N."/>
            <person name="Nakamura H."/>
            <person name="Mori M."/>
            <person name="Yoshida Y."/>
            <person name="Ohtoshi R."/>
            <person name="Malay A.D."/>
            <person name="Moran D.A.P."/>
            <person name="Tomita M."/>
            <person name="Numata K."/>
            <person name="Arakawa K."/>
        </authorList>
    </citation>
    <scope>NUCLEOTIDE SEQUENCE</scope>
</reference>
<dbReference type="OrthoDB" id="6424441at2759"/>
<protein>
    <submittedName>
        <fullName evidence="1">Uncharacterized protein</fullName>
    </submittedName>
</protein>
<proteinExistence type="predicted"/>
<evidence type="ECO:0000313" key="1">
    <source>
        <dbReference type="EMBL" id="GFY64785.1"/>
    </source>
</evidence>
<name>A0A8X6Y5K9_9ARAC</name>
<keyword evidence="2" id="KW-1185">Reference proteome</keyword>
<organism evidence="1 2">
    <name type="scientific">Trichonephila inaurata madagascariensis</name>
    <dbReference type="NCBI Taxonomy" id="2747483"/>
    <lineage>
        <taxon>Eukaryota</taxon>
        <taxon>Metazoa</taxon>
        <taxon>Ecdysozoa</taxon>
        <taxon>Arthropoda</taxon>
        <taxon>Chelicerata</taxon>
        <taxon>Arachnida</taxon>
        <taxon>Araneae</taxon>
        <taxon>Araneomorphae</taxon>
        <taxon>Entelegynae</taxon>
        <taxon>Araneoidea</taxon>
        <taxon>Nephilidae</taxon>
        <taxon>Trichonephila</taxon>
        <taxon>Trichonephila inaurata</taxon>
    </lineage>
</organism>
<dbReference type="Proteomes" id="UP000886998">
    <property type="component" value="Unassembled WGS sequence"/>
</dbReference>
<evidence type="ECO:0000313" key="2">
    <source>
        <dbReference type="Proteomes" id="UP000886998"/>
    </source>
</evidence>
<gene>
    <name evidence="1" type="ORF">TNIN_107671</name>
</gene>
<accession>A0A8X6Y5K9</accession>